<name>A0A1L3GPF6_9BACT</name>
<feature type="transmembrane region" description="Helical" evidence="1">
    <location>
        <begin position="322"/>
        <end position="344"/>
    </location>
</feature>
<feature type="transmembrane region" description="Helical" evidence="1">
    <location>
        <begin position="224"/>
        <end position="243"/>
    </location>
</feature>
<dbReference type="KEGG" id="pef:A7E78_08005"/>
<dbReference type="AlphaFoldDB" id="A0A1L3GPF6"/>
<feature type="transmembrane region" description="Helical" evidence="1">
    <location>
        <begin position="67"/>
        <end position="87"/>
    </location>
</feature>
<feature type="transmembrane region" description="Helical" evidence="1">
    <location>
        <begin position="281"/>
        <end position="302"/>
    </location>
</feature>
<feature type="transmembrane region" description="Helical" evidence="1">
    <location>
        <begin position="15"/>
        <end position="46"/>
    </location>
</feature>
<keyword evidence="1" id="KW-1133">Transmembrane helix</keyword>
<proteinExistence type="predicted"/>
<dbReference type="Proteomes" id="UP000182517">
    <property type="component" value="Chromosome"/>
</dbReference>
<feature type="transmembrane region" description="Helical" evidence="1">
    <location>
        <begin position="131"/>
        <end position="148"/>
    </location>
</feature>
<feature type="transmembrane region" description="Helical" evidence="1">
    <location>
        <begin position="249"/>
        <end position="274"/>
    </location>
</feature>
<evidence type="ECO:0000313" key="3">
    <source>
        <dbReference type="Proteomes" id="UP000182517"/>
    </source>
</evidence>
<dbReference type="STRING" id="1842532.A7E78_08005"/>
<feature type="transmembrane region" description="Helical" evidence="1">
    <location>
        <begin position="184"/>
        <end position="203"/>
    </location>
</feature>
<accession>A0A1L3GPF6</accession>
<dbReference type="RefSeq" id="WP_072283750.1">
    <property type="nucleotide sequence ID" value="NZ_CP015519.1"/>
</dbReference>
<organism evidence="2 3">
    <name type="scientific">Syntrophotalea acetylenivorans</name>
    <dbReference type="NCBI Taxonomy" id="1842532"/>
    <lineage>
        <taxon>Bacteria</taxon>
        <taxon>Pseudomonadati</taxon>
        <taxon>Thermodesulfobacteriota</taxon>
        <taxon>Desulfuromonadia</taxon>
        <taxon>Desulfuromonadales</taxon>
        <taxon>Syntrophotaleaceae</taxon>
        <taxon>Syntrophotalea</taxon>
    </lineage>
</organism>
<keyword evidence="1" id="KW-0472">Membrane</keyword>
<protein>
    <submittedName>
        <fullName evidence="2">Uncharacterized protein</fullName>
    </submittedName>
</protein>
<keyword evidence="1" id="KW-0812">Transmembrane</keyword>
<sequence>MNPLIPLPDPIPVPWGYLIALLMLVFPLHLLFMNCLLGTTAVTLYLQRRSDAVATQLATELSRALPLIMAFVVNSGVASLLFLQVLYGQFFYTSSILMGSYWLAIIPLLIVAYYALYWVDFRYRRLGRYRWLLLSGVLLVLLLVPFMFSNNMTLMLRPQSWSAYFDRDNGTLLNLTDLSLWPRYAHFVVAALAVGGLFTATLGRCYRSRAPELAAYARNLGMALFSRLTLLQLLIGPLFLFSLPQPLRWQILGGSPLAAMLLCTALALLAALLVNAFQQRVLTSLALLVPLVCCMVALRAWLRSAFLQPHFTLDQLHVAPQYSPLLVFVIVLLLGSVVISWLLYQAAAAQR</sequence>
<gene>
    <name evidence="2" type="ORF">A7E78_08005</name>
</gene>
<keyword evidence="3" id="KW-1185">Reference proteome</keyword>
<dbReference type="OrthoDB" id="9810382at2"/>
<reference evidence="2 3" key="1">
    <citation type="journal article" date="2017" name="Genome Announc.">
        <title>Complete Genome Sequences of Two Acetylene-Fermenting Pelobacter acetylenicus Strains.</title>
        <authorList>
            <person name="Sutton J.M."/>
            <person name="Baesman S.M."/>
            <person name="Fierst J.L."/>
            <person name="Poret-Peterson A.T."/>
            <person name="Oremland R.S."/>
            <person name="Dunlap D.S."/>
            <person name="Akob D.M."/>
        </authorList>
    </citation>
    <scope>NUCLEOTIDE SEQUENCE [LARGE SCALE GENOMIC DNA]</scope>
    <source>
        <strain evidence="2 3">SFB93</strain>
    </source>
</reference>
<feature type="transmembrane region" description="Helical" evidence="1">
    <location>
        <begin position="99"/>
        <end position="119"/>
    </location>
</feature>
<dbReference type="EMBL" id="CP015519">
    <property type="protein sequence ID" value="APG27785.1"/>
    <property type="molecule type" value="Genomic_DNA"/>
</dbReference>
<evidence type="ECO:0000313" key="2">
    <source>
        <dbReference type="EMBL" id="APG27785.1"/>
    </source>
</evidence>
<evidence type="ECO:0000256" key="1">
    <source>
        <dbReference type="SAM" id="Phobius"/>
    </source>
</evidence>